<gene>
    <name evidence="6" type="ORF">FDF74_06695</name>
</gene>
<dbReference type="SMART" id="SM00382">
    <property type="entry name" value="AAA"/>
    <property type="match status" value="1"/>
</dbReference>
<accession>A0A6M0RBF8</accession>
<keyword evidence="2" id="KW-0813">Transport</keyword>
<dbReference type="Gene3D" id="3.40.50.300">
    <property type="entry name" value="P-loop containing nucleotide triphosphate hydrolases"/>
    <property type="match status" value="1"/>
</dbReference>
<dbReference type="GO" id="GO:0016887">
    <property type="term" value="F:ATP hydrolysis activity"/>
    <property type="evidence" value="ECO:0007669"/>
    <property type="project" value="InterPro"/>
</dbReference>
<evidence type="ECO:0000313" key="6">
    <source>
        <dbReference type="EMBL" id="NEZ46899.1"/>
    </source>
</evidence>
<dbReference type="InterPro" id="IPR017871">
    <property type="entry name" value="ABC_transporter-like_CS"/>
</dbReference>
<dbReference type="SUPFAM" id="SSF52540">
    <property type="entry name" value="P-loop containing nucleoside triphosphate hydrolases"/>
    <property type="match status" value="1"/>
</dbReference>
<comment type="caution">
    <text evidence="6">The sequence shown here is derived from an EMBL/GenBank/DDBJ whole genome shotgun (WGS) entry which is preliminary data.</text>
</comment>
<evidence type="ECO:0000259" key="5">
    <source>
        <dbReference type="PROSITE" id="PS50893"/>
    </source>
</evidence>
<keyword evidence="7" id="KW-1185">Reference proteome</keyword>
<dbReference type="Pfam" id="PF00005">
    <property type="entry name" value="ABC_tran"/>
    <property type="match status" value="1"/>
</dbReference>
<evidence type="ECO:0000256" key="4">
    <source>
        <dbReference type="ARBA" id="ARBA00022840"/>
    </source>
</evidence>
<name>A0A6M0RBF8_9CLOT</name>
<dbReference type="PANTHER" id="PTHR42734">
    <property type="entry name" value="METAL TRANSPORT SYSTEM ATP-BINDING PROTEIN TM_0124-RELATED"/>
    <property type="match status" value="1"/>
</dbReference>
<evidence type="ECO:0000256" key="3">
    <source>
        <dbReference type="ARBA" id="ARBA00022741"/>
    </source>
</evidence>
<dbReference type="InterPro" id="IPR027417">
    <property type="entry name" value="P-loop_NTPase"/>
</dbReference>
<sequence>MLQINNLCKVFNRDTVNENKLFKDFNININEGDFISIIGSNGAGKSTILNMISGNIKLDKGKILLDNKDITFNKEYENSKYIARVFQDPSKGVAPSMTILENMSMAYNKSHRFGLTKAIDKKNISLFIEMLKEINLGLEDKLNVKVGSLSGGQRQALSLIMAVMKKPKLLLLDEHTAALDPKTSKIIMNFTNKIVKEHKMTALMITHDLNVAINYGNRLIMMHKGNIVLDINGESKEHLNKEKLFKCFEEIQLGDTLSDRVLFS</sequence>
<reference evidence="6 7" key="1">
    <citation type="submission" date="2019-04" db="EMBL/GenBank/DDBJ databases">
        <title>Genome sequencing of Clostridium botulinum Groups I-IV and Clostridium butyricum.</title>
        <authorList>
            <person name="Brunt J."/>
            <person name="Van Vliet A.H.M."/>
            <person name="Stringer S.C."/>
            <person name="Carter A.T."/>
            <person name="Peck M.W."/>
        </authorList>
    </citation>
    <scope>NUCLEOTIDE SEQUENCE [LARGE SCALE GENOMIC DNA]</scope>
    <source>
        <strain evidence="6 7">IFR 18/094</strain>
    </source>
</reference>
<dbReference type="GO" id="GO:0005524">
    <property type="term" value="F:ATP binding"/>
    <property type="evidence" value="ECO:0007669"/>
    <property type="project" value="UniProtKB-KW"/>
</dbReference>
<evidence type="ECO:0000256" key="1">
    <source>
        <dbReference type="ARBA" id="ARBA00005417"/>
    </source>
</evidence>
<keyword evidence="3" id="KW-0547">Nucleotide-binding</keyword>
<dbReference type="PROSITE" id="PS50893">
    <property type="entry name" value="ABC_TRANSPORTER_2"/>
    <property type="match status" value="1"/>
</dbReference>
<dbReference type="InterPro" id="IPR003439">
    <property type="entry name" value="ABC_transporter-like_ATP-bd"/>
</dbReference>
<dbReference type="PROSITE" id="PS00211">
    <property type="entry name" value="ABC_TRANSPORTER_1"/>
    <property type="match status" value="1"/>
</dbReference>
<protein>
    <submittedName>
        <fullName evidence="6">ATP-binding cassette domain-containing protein</fullName>
    </submittedName>
</protein>
<dbReference type="PANTHER" id="PTHR42734:SF17">
    <property type="entry name" value="METAL TRANSPORT SYSTEM ATP-BINDING PROTEIN TM_0124-RELATED"/>
    <property type="match status" value="1"/>
</dbReference>
<evidence type="ECO:0000256" key="2">
    <source>
        <dbReference type="ARBA" id="ARBA00022448"/>
    </source>
</evidence>
<dbReference type="EMBL" id="SXDP01000004">
    <property type="protein sequence ID" value="NEZ46899.1"/>
    <property type="molecule type" value="Genomic_DNA"/>
</dbReference>
<dbReference type="RefSeq" id="WP_163249072.1">
    <property type="nucleotide sequence ID" value="NZ_SXDP01000004.1"/>
</dbReference>
<dbReference type="InterPro" id="IPR003593">
    <property type="entry name" value="AAA+_ATPase"/>
</dbReference>
<proteinExistence type="inferred from homology"/>
<keyword evidence="4 6" id="KW-0067">ATP-binding</keyword>
<comment type="similarity">
    <text evidence="1">Belongs to the ABC transporter superfamily.</text>
</comment>
<dbReference type="AlphaFoldDB" id="A0A6M0RBF8"/>
<dbReference type="Proteomes" id="UP000473885">
    <property type="component" value="Unassembled WGS sequence"/>
</dbReference>
<evidence type="ECO:0000313" key="7">
    <source>
        <dbReference type="Proteomes" id="UP000473885"/>
    </source>
</evidence>
<dbReference type="InterPro" id="IPR050153">
    <property type="entry name" value="Metal_Ion_Import_ABC"/>
</dbReference>
<organism evidence="6 7">
    <name type="scientific">Clostridium niameyense</name>
    <dbReference type="NCBI Taxonomy" id="1622073"/>
    <lineage>
        <taxon>Bacteria</taxon>
        <taxon>Bacillati</taxon>
        <taxon>Bacillota</taxon>
        <taxon>Clostridia</taxon>
        <taxon>Eubacteriales</taxon>
        <taxon>Clostridiaceae</taxon>
        <taxon>Clostridium</taxon>
    </lineage>
</organism>
<feature type="domain" description="ABC transporter" evidence="5">
    <location>
        <begin position="2"/>
        <end position="249"/>
    </location>
</feature>